<dbReference type="SUPFAM" id="SSF58104">
    <property type="entry name" value="Methyl-accepting chemotaxis protein (MCP) signaling domain"/>
    <property type="match status" value="1"/>
</dbReference>
<dbReference type="InterPro" id="IPR003660">
    <property type="entry name" value="HAMP_dom"/>
</dbReference>
<evidence type="ECO:0000256" key="5">
    <source>
        <dbReference type="ARBA" id="ARBA00029447"/>
    </source>
</evidence>
<dbReference type="Pfam" id="PF00015">
    <property type="entry name" value="MCPsignal"/>
    <property type="match status" value="1"/>
</dbReference>
<dbReference type="PANTHER" id="PTHR32089">
    <property type="entry name" value="METHYL-ACCEPTING CHEMOTAXIS PROTEIN MCPB"/>
    <property type="match status" value="1"/>
</dbReference>
<dbReference type="CDD" id="cd11386">
    <property type="entry name" value="MCP_signal"/>
    <property type="match status" value="1"/>
</dbReference>
<evidence type="ECO:0000256" key="7">
    <source>
        <dbReference type="SAM" id="Phobius"/>
    </source>
</evidence>
<dbReference type="SMART" id="SM00304">
    <property type="entry name" value="HAMP"/>
    <property type="match status" value="1"/>
</dbReference>
<sequence>MKWYLNLKTSVKLISSFLIVSLIMAFVGIYALLNLQTMNQIAQNLYYNNLMPVKDLSAAQIDYEKSKIRLRDISLTQSKEKMDSYNKEINDLRKDVISQIDTYRNTKLTKPEIELLKVLDDATSEYFKQFDTALKLAYLDDPSEFTAYKDGPLNVAESKFRDALVNLVNLNIKIADETNDSAETVYASTRTTTIVIIVVAVILSLIFGIVISQIIVKPLRKIVAIVGLVAEGDLRQKSDIVTKDEIGQLSTSINHMVSSLQSLIGGIVQSSQSVAAASEQISASTEEIASGSTTQSRDARIITELFQELSDAINTVAVSAEGAAELSTQAVNTATAGSRVLEASIEGMEVVNKKVTLLESDSEKIGEIIEVIDDIAQQTNLLALNAAIEAARAGEQGRGFAVVADEVRKLAERSGEATKQITSIIKTMQENTKASVQAVLDSVAQTQQTGAAFREIVEKVNETSNMVNEIAAASEEQAAQSTEVINSAQSIAAASEEAAAAAEETAATSQSLAEQADLLNSSISQFKI</sequence>
<dbReference type="CDD" id="cd06225">
    <property type="entry name" value="HAMP"/>
    <property type="match status" value="1"/>
</dbReference>
<evidence type="ECO:0000259" key="8">
    <source>
        <dbReference type="PROSITE" id="PS50111"/>
    </source>
</evidence>
<dbReference type="FunFam" id="1.10.287.950:FF:000001">
    <property type="entry name" value="Methyl-accepting chemotaxis sensory transducer"/>
    <property type="match status" value="1"/>
</dbReference>
<dbReference type="GO" id="GO:0005886">
    <property type="term" value="C:plasma membrane"/>
    <property type="evidence" value="ECO:0007669"/>
    <property type="project" value="UniProtKB-SubCell"/>
</dbReference>
<dbReference type="OrthoDB" id="358716at2"/>
<organism evidence="10 11">
    <name type="scientific">Paenibacillus whitsoniae</name>
    <dbReference type="NCBI Taxonomy" id="2496558"/>
    <lineage>
        <taxon>Bacteria</taxon>
        <taxon>Bacillati</taxon>
        <taxon>Bacillota</taxon>
        <taxon>Bacilli</taxon>
        <taxon>Bacillales</taxon>
        <taxon>Paenibacillaceae</taxon>
        <taxon>Paenibacillus</taxon>
    </lineage>
</organism>
<evidence type="ECO:0000256" key="1">
    <source>
        <dbReference type="ARBA" id="ARBA00004236"/>
    </source>
</evidence>
<dbReference type="PROSITE" id="PS50111">
    <property type="entry name" value="CHEMOTAXIS_TRANSDUC_2"/>
    <property type="match status" value="1"/>
</dbReference>
<comment type="caution">
    <text evidence="10">The sequence shown here is derived from an EMBL/GenBank/DDBJ whole genome shotgun (WGS) entry which is preliminary data.</text>
</comment>
<feature type="transmembrane region" description="Helical" evidence="7">
    <location>
        <begin position="13"/>
        <end position="33"/>
    </location>
</feature>
<dbReference type="Proteomes" id="UP000276128">
    <property type="component" value="Unassembled WGS sequence"/>
</dbReference>
<dbReference type="InterPro" id="IPR004089">
    <property type="entry name" value="MCPsignal_dom"/>
</dbReference>
<keyword evidence="7" id="KW-0812">Transmembrane</keyword>
<keyword evidence="3 7" id="KW-0472">Membrane</keyword>
<evidence type="ECO:0000313" key="10">
    <source>
        <dbReference type="EMBL" id="RTE10983.1"/>
    </source>
</evidence>
<evidence type="ECO:0000256" key="6">
    <source>
        <dbReference type="PROSITE-ProRule" id="PRU00284"/>
    </source>
</evidence>
<keyword evidence="7" id="KW-1133">Transmembrane helix</keyword>
<evidence type="ECO:0000256" key="4">
    <source>
        <dbReference type="ARBA" id="ARBA00023224"/>
    </source>
</evidence>
<keyword evidence="4 6" id="KW-0807">Transducer</keyword>
<dbReference type="InterPro" id="IPR024478">
    <property type="entry name" value="HlyB_4HB_MCP"/>
</dbReference>
<proteinExistence type="inferred from homology"/>
<dbReference type="RefSeq" id="WP_126139983.1">
    <property type="nucleotide sequence ID" value="NZ_RXHU01000014.1"/>
</dbReference>
<dbReference type="PANTHER" id="PTHR32089:SF112">
    <property type="entry name" value="LYSOZYME-LIKE PROTEIN-RELATED"/>
    <property type="match status" value="1"/>
</dbReference>
<dbReference type="GO" id="GO:0004888">
    <property type="term" value="F:transmembrane signaling receptor activity"/>
    <property type="evidence" value="ECO:0007669"/>
    <property type="project" value="InterPro"/>
</dbReference>
<accession>A0A430JJ01</accession>
<feature type="domain" description="Methyl-accepting transducer" evidence="8">
    <location>
        <begin position="270"/>
        <end position="513"/>
    </location>
</feature>
<dbReference type="SMART" id="SM00283">
    <property type="entry name" value="MA"/>
    <property type="match status" value="1"/>
</dbReference>
<dbReference type="GO" id="GO:0007165">
    <property type="term" value="P:signal transduction"/>
    <property type="evidence" value="ECO:0007669"/>
    <property type="project" value="UniProtKB-KW"/>
</dbReference>
<evidence type="ECO:0000259" key="9">
    <source>
        <dbReference type="PROSITE" id="PS50885"/>
    </source>
</evidence>
<dbReference type="Pfam" id="PF12729">
    <property type="entry name" value="4HB_MCP_1"/>
    <property type="match status" value="1"/>
</dbReference>
<comment type="subcellular location">
    <subcellularLocation>
        <location evidence="1">Cell membrane</location>
    </subcellularLocation>
</comment>
<dbReference type="GO" id="GO:0006935">
    <property type="term" value="P:chemotaxis"/>
    <property type="evidence" value="ECO:0007669"/>
    <property type="project" value="InterPro"/>
</dbReference>
<name>A0A430JJ01_9BACL</name>
<keyword evidence="11" id="KW-1185">Reference proteome</keyword>
<evidence type="ECO:0000256" key="3">
    <source>
        <dbReference type="ARBA" id="ARBA00023136"/>
    </source>
</evidence>
<feature type="domain" description="HAMP" evidence="9">
    <location>
        <begin position="213"/>
        <end position="265"/>
    </location>
</feature>
<evidence type="ECO:0000313" key="11">
    <source>
        <dbReference type="Proteomes" id="UP000276128"/>
    </source>
</evidence>
<dbReference type="PROSITE" id="PS50885">
    <property type="entry name" value="HAMP"/>
    <property type="match status" value="1"/>
</dbReference>
<dbReference type="InterPro" id="IPR004090">
    <property type="entry name" value="Chemotax_Me-accpt_rcpt"/>
</dbReference>
<dbReference type="Pfam" id="PF00672">
    <property type="entry name" value="HAMP"/>
    <property type="match status" value="1"/>
</dbReference>
<feature type="transmembrane region" description="Helical" evidence="7">
    <location>
        <begin position="194"/>
        <end position="216"/>
    </location>
</feature>
<reference evidence="10 11" key="1">
    <citation type="submission" date="2018-12" db="EMBL/GenBank/DDBJ databases">
        <title>Bacillus ochoae sp. nov., Paenibacillus whitsoniae sp. nov., Paenibacillus spiritus sp. nov. Isolated from the Mars Exploration Rover during spacecraft assembly.</title>
        <authorList>
            <person name="Seuylemezian A."/>
            <person name="Vaishampayan P."/>
        </authorList>
    </citation>
    <scope>NUCLEOTIDE SEQUENCE [LARGE SCALE GENOMIC DNA]</scope>
    <source>
        <strain evidence="10 11">MER 54</strain>
    </source>
</reference>
<dbReference type="Gene3D" id="1.10.287.950">
    <property type="entry name" value="Methyl-accepting chemotaxis protein"/>
    <property type="match status" value="1"/>
</dbReference>
<protein>
    <submittedName>
        <fullName evidence="10">Methyl-accepting chemotaxis protein</fullName>
    </submittedName>
</protein>
<dbReference type="AlphaFoldDB" id="A0A430JJ01"/>
<gene>
    <name evidence="10" type="ORF">EJQ19_04415</name>
</gene>
<evidence type="ECO:0000256" key="2">
    <source>
        <dbReference type="ARBA" id="ARBA00022475"/>
    </source>
</evidence>
<comment type="similarity">
    <text evidence="5">Belongs to the methyl-accepting chemotaxis (MCP) protein family.</text>
</comment>
<dbReference type="PRINTS" id="PR00260">
    <property type="entry name" value="CHEMTRNSDUCR"/>
</dbReference>
<dbReference type="EMBL" id="RXHU01000014">
    <property type="protein sequence ID" value="RTE10983.1"/>
    <property type="molecule type" value="Genomic_DNA"/>
</dbReference>
<keyword evidence="2" id="KW-1003">Cell membrane</keyword>